<organism evidence="1 2">
    <name type="scientific">Molorchus minor</name>
    <dbReference type="NCBI Taxonomy" id="1323400"/>
    <lineage>
        <taxon>Eukaryota</taxon>
        <taxon>Metazoa</taxon>
        <taxon>Ecdysozoa</taxon>
        <taxon>Arthropoda</taxon>
        <taxon>Hexapoda</taxon>
        <taxon>Insecta</taxon>
        <taxon>Pterygota</taxon>
        <taxon>Neoptera</taxon>
        <taxon>Endopterygota</taxon>
        <taxon>Coleoptera</taxon>
        <taxon>Polyphaga</taxon>
        <taxon>Cucujiformia</taxon>
        <taxon>Chrysomeloidea</taxon>
        <taxon>Cerambycidae</taxon>
        <taxon>Lamiinae</taxon>
        <taxon>Monochamini</taxon>
        <taxon>Molorchus</taxon>
    </lineage>
</organism>
<dbReference type="Proteomes" id="UP001162164">
    <property type="component" value="Unassembled WGS sequence"/>
</dbReference>
<reference evidence="1" key="1">
    <citation type="journal article" date="2023" name="Insect Mol. Biol.">
        <title>Genome sequencing provides insights into the evolution of gene families encoding plant cell wall-degrading enzymes in longhorned beetles.</title>
        <authorList>
            <person name="Shin N.R."/>
            <person name="Okamura Y."/>
            <person name="Kirsch R."/>
            <person name="Pauchet Y."/>
        </authorList>
    </citation>
    <scope>NUCLEOTIDE SEQUENCE</scope>
    <source>
        <strain evidence="1">MMC_N1</strain>
    </source>
</reference>
<name>A0ABQ9JJ01_9CUCU</name>
<keyword evidence="2" id="KW-1185">Reference proteome</keyword>
<protein>
    <recommendedName>
        <fullName evidence="3">Chemokine interleukin-8-like domain-containing protein</fullName>
    </recommendedName>
</protein>
<comment type="caution">
    <text evidence="1">The sequence shown here is derived from an EMBL/GenBank/DDBJ whole genome shotgun (WGS) entry which is preliminary data.</text>
</comment>
<dbReference type="InterPro" id="IPR009003">
    <property type="entry name" value="Peptidase_S1_PA"/>
</dbReference>
<proteinExistence type="predicted"/>
<dbReference type="EMBL" id="JAPWTJ010000526">
    <property type="protein sequence ID" value="KAJ8977603.1"/>
    <property type="molecule type" value="Genomic_DNA"/>
</dbReference>
<accession>A0ABQ9JJ01</accession>
<dbReference type="Gene3D" id="2.40.10.10">
    <property type="entry name" value="Trypsin-like serine proteases"/>
    <property type="match status" value="1"/>
</dbReference>
<dbReference type="InterPro" id="IPR043504">
    <property type="entry name" value="Peptidase_S1_PA_chymotrypsin"/>
</dbReference>
<gene>
    <name evidence="1" type="ORF">NQ317_011775</name>
</gene>
<dbReference type="SUPFAM" id="SSF50494">
    <property type="entry name" value="Trypsin-like serine proteases"/>
    <property type="match status" value="1"/>
</dbReference>
<evidence type="ECO:0000313" key="1">
    <source>
        <dbReference type="EMBL" id="KAJ8977603.1"/>
    </source>
</evidence>
<evidence type="ECO:0000313" key="2">
    <source>
        <dbReference type="Proteomes" id="UP001162164"/>
    </source>
</evidence>
<sequence length="75" mass="8192">MCLVLTTLYTIVSDNSFCTGSSGSSLVTINKNVAKLRGIVKVGIKLQGENKCTEKSVVVVTDIRKHLNWIYSSTK</sequence>
<evidence type="ECO:0008006" key="3">
    <source>
        <dbReference type="Google" id="ProtNLM"/>
    </source>
</evidence>